<name>A0A9P6XE08_RHIOR</name>
<dbReference type="PANTHER" id="PTHR16220">
    <property type="entry name" value="WD REPEAT PROTEIN 8-RELATED"/>
    <property type="match status" value="1"/>
</dbReference>
<evidence type="ECO:0000256" key="1">
    <source>
        <dbReference type="SAM" id="MobiDB-lite"/>
    </source>
</evidence>
<keyword evidence="4" id="KW-1185">Reference proteome</keyword>
<dbReference type="InterPro" id="IPR015943">
    <property type="entry name" value="WD40/YVTN_repeat-like_dom_sf"/>
</dbReference>
<sequence>MSLTGRYRERKYNTSENDRLLRALSQPVQAWDKQWALHSNSKAFQTYKWVRSERPIEFEEDEESEPEVDMGTTQILQQQQEEGTEANDVNMEQLPITDTATTIINKPVNAIIQEEQTEEDEKLTHTPKLDDISDEEKTMNDDDDDDDDDNNSDPSKHPALAPHAEVHMTDDDIMTDSAAATPSNMASNNDIKDEPMEDCIRPGKILQTSAQFEVNLCAQAYYQAKISPNAQYVANATANRIVIRRSSMDLSIVNVFECLKPVDYIQWSPNSECILAANYESSRIEVHSIIDPKWTATIKDLAFPFASVQWTVDSKNIITVSQMNYEDKAIETSPDGKYVAVVHKRNGKDTLSVYHSSSFILLEQFELNMVDVENIRWSPDSSCIAVWDNCLYNNLIVYRTDGYICTTYEGYEHGLGIKSVCWSQNGKFLAIGYYDQTIHLLYTLSWKLITILSHPSVLNNTTTNIALYEEVGLSKTQVPTLDTLVAYRQITKRPFSIPSIRSDLNQPNPRTYD</sequence>
<dbReference type="Pfam" id="PF12894">
    <property type="entry name" value="ANAPC4_WD40"/>
    <property type="match status" value="1"/>
</dbReference>
<dbReference type="GO" id="GO:1990810">
    <property type="term" value="P:microtubule anchoring at mitotic spindle pole body"/>
    <property type="evidence" value="ECO:0007669"/>
    <property type="project" value="TreeGrafter"/>
</dbReference>
<dbReference type="Proteomes" id="UP000716291">
    <property type="component" value="Unassembled WGS sequence"/>
</dbReference>
<protein>
    <recommendedName>
        <fullName evidence="2">Anaphase-promoting complex subunit 4-like WD40 domain-containing protein</fullName>
    </recommendedName>
</protein>
<dbReference type="GO" id="GO:0005815">
    <property type="term" value="C:microtubule organizing center"/>
    <property type="evidence" value="ECO:0007669"/>
    <property type="project" value="TreeGrafter"/>
</dbReference>
<dbReference type="InterPro" id="IPR036322">
    <property type="entry name" value="WD40_repeat_dom_sf"/>
</dbReference>
<feature type="compositionally biased region" description="Acidic residues" evidence="1">
    <location>
        <begin position="141"/>
        <end position="151"/>
    </location>
</feature>
<accession>A0A9P6XE08</accession>
<feature type="compositionally biased region" description="Basic and acidic residues" evidence="1">
    <location>
        <begin position="122"/>
        <end position="140"/>
    </location>
</feature>
<gene>
    <name evidence="3" type="ORF">G6F64_003583</name>
</gene>
<dbReference type="EMBL" id="JAANQT010000356">
    <property type="protein sequence ID" value="KAG1311734.1"/>
    <property type="molecule type" value="Genomic_DNA"/>
</dbReference>
<evidence type="ECO:0000313" key="4">
    <source>
        <dbReference type="Proteomes" id="UP000716291"/>
    </source>
</evidence>
<dbReference type="AlphaFoldDB" id="A0A9P6XE08"/>
<dbReference type="InterPro" id="IPR024977">
    <property type="entry name" value="Apc4-like_WD40_dom"/>
</dbReference>
<dbReference type="SUPFAM" id="SSF50978">
    <property type="entry name" value="WD40 repeat-like"/>
    <property type="match status" value="1"/>
</dbReference>
<comment type="caution">
    <text evidence="3">The sequence shown here is derived from an EMBL/GenBank/DDBJ whole genome shotgun (WGS) entry which is preliminary data.</text>
</comment>
<evidence type="ECO:0000259" key="2">
    <source>
        <dbReference type="Pfam" id="PF12894"/>
    </source>
</evidence>
<feature type="domain" description="Anaphase-promoting complex subunit 4-like WD40" evidence="2">
    <location>
        <begin position="376"/>
        <end position="450"/>
    </location>
</feature>
<dbReference type="OrthoDB" id="308690at2759"/>
<organism evidence="3 4">
    <name type="scientific">Rhizopus oryzae</name>
    <name type="common">Mucormycosis agent</name>
    <name type="synonym">Rhizopus arrhizus var. delemar</name>
    <dbReference type="NCBI Taxonomy" id="64495"/>
    <lineage>
        <taxon>Eukaryota</taxon>
        <taxon>Fungi</taxon>
        <taxon>Fungi incertae sedis</taxon>
        <taxon>Mucoromycota</taxon>
        <taxon>Mucoromycotina</taxon>
        <taxon>Mucoromycetes</taxon>
        <taxon>Mucorales</taxon>
        <taxon>Mucorineae</taxon>
        <taxon>Rhizopodaceae</taxon>
        <taxon>Rhizopus</taxon>
    </lineage>
</organism>
<proteinExistence type="predicted"/>
<dbReference type="GO" id="GO:1990811">
    <property type="term" value="C:MWP complex"/>
    <property type="evidence" value="ECO:0007669"/>
    <property type="project" value="TreeGrafter"/>
</dbReference>
<dbReference type="InterPro" id="IPR052778">
    <property type="entry name" value="Centrosome-WD_assoc"/>
</dbReference>
<feature type="region of interest" description="Disordered" evidence="1">
    <location>
        <begin position="115"/>
        <end position="166"/>
    </location>
</feature>
<evidence type="ECO:0000313" key="3">
    <source>
        <dbReference type="EMBL" id="KAG1311734.1"/>
    </source>
</evidence>
<reference evidence="3" key="1">
    <citation type="journal article" date="2020" name="Microb. Genom.">
        <title>Genetic diversity of clinical and environmental Mucorales isolates obtained from an investigation of mucormycosis cases among solid organ transplant recipients.</title>
        <authorList>
            <person name="Nguyen M.H."/>
            <person name="Kaul D."/>
            <person name="Muto C."/>
            <person name="Cheng S.J."/>
            <person name="Richter R.A."/>
            <person name="Bruno V.M."/>
            <person name="Liu G."/>
            <person name="Beyhan S."/>
            <person name="Sundermann A.J."/>
            <person name="Mounaud S."/>
            <person name="Pasculle A.W."/>
            <person name="Nierman W.C."/>
            <person name="Driscoll E."/>
            <person name="Cumbie R."/>
            <person name="Clancy C.J."/>
            <person name="Dupont C.L."/>
        </authorList>
    </citation>
    <scope>NUCLEOTIDE SEQUENCE</scope>
    <source>
        <strain evidence="3">GL11</strain>
    </source>
</reference>
<dbReference type="Gene3D" id="2.130.10.10">
    <property type="entry name" value="YVTN repeat-like/Quinoprotein amine dehydrogenase"/>
    <property type="match status" value="1"/>
</dbReference>
<dbReference type="PANTHER" id="PTHR16220:SF0">
    <property type="entry name" value="WD REPEAT-CONTAINING PROTEIN WRAP73"/>
    <property type="match status" value="1"/>
</dbReference>